<organism evidence="1 2">
    <name type="scientific">Datura stramonium</name>
    <name type="common">Jimsonweed</name>
    <name type="synonym">Common thornapple</name>
    <dbReference type="NCBI Taxonomy" id="4076"/>
    <lineage>
        <taxon>Eukaryota</taxon>
        <taxon>Viridiplantae</taxon>
        <taxon>Streptophyta</taxon>
        <taxon>Embryophyta</taxon>
        <taxon>Tracheophyta</taxon>
        <taxon>Spermatophyta</taxon>
        <taxon>Magnoliopsida</taxon>
        <taxon>eudicotyledons</taxon>
        <taxon>Gunneridae</taxon>
        <taxon>Pentapetalae</taxon>
        <taxon>asterids</taxon>
        <taxon>lamiids</taxon>
        <taxon>Solanales</taxon>
        <taxon>Solanaceae</taxon>
        <taxon>Solanoideae</taxon>
        <taxon>Datureae</taxon>
        <taxon>Datura</taxon>
    </lineage>
</organism>
<name>A0ABS8SUR9_DATST</name>
<evidence type="ECO:0000313" key="2">
    <source>
        <dbReference type="Proteomes" id="UP000823775"/>
    </source>
</evidence>
<dbReference type="Proteomes" id="UP000823775">
    <property type="component" value="Unassembled WGS sequence"/>
</dbReference>
<keyword evidence="2" id="KW-1185">Reference proteome</keyword>
<dbReference type="EMBL" id="JACEIK010000809">
    <property type="protein sequence ID" value="MCD7462541.1"/>
    <property type="molecule type" value="Genomic_DNA"/>
</dbReference>
<accession>A0ABS8SUR9</accession>
<evidence type="ECO:0000313" key="1">
    <source>
        <dbReference type="EMBL" id="MCD7462541.1"/>
    </source>
</evidence>
<reference evidence="1 2" key="1">
    <citation type="journal article" date="2021" name="BMC Genomics">
        <title>Datura genome reveals duplications of psychoactive alkaloid biosynthetic genes and high mutation rate following tissue culture.</title>
        <authorList>
            <person name="Rajewski A."/>
            <person name="Carter-House D."/>
            <person name="Stajich J."/>
            <person name="Litt A."/>
        </authorList>
    </citation>
    <scope>NUCLEOTIDE SEQUENCE [LARGE SCALE GENOMIC DNA]</scope>
    <source>
        <strain evidence="1">AR-01</strain>
    </source>
</reference>
<protein>
    <submittedName>
        <fullName evidence="1">Uncharacterized protein</fullName>
    </submittedName>
</protein>
<comment type="caution">
    <text evidence="1">The sequence shown here is derived from an EMBL/GenBank/DDBJ whole genome shotgun (WGS) entry which is preliminary data.</text>
</comment>
<gene>
    <name evidence="1" type="ORF">HAX54_048726</name>
</gene>
<proteinExistence type="predicted"/>
<sequence length="96" mass="10267">MAEEEVAVVAAEESVAMVAMEGIVIVVEKVTMEEVVLEEEATESLNISSHSGILDLGPIMLDNFPPQASIISPFSSLKSHWISVIMLKLIEADGLG</sequence>